<gene>
    <name evidence="1" type="ORF">mMyoMyo1_008778</name>
</gene>
<evidence type="ECO:0000313" key="2">
    <source>
        <dbReference type="Proteomes" id="UP000527355"/>
    </source>
</evidence>
<evidence type="ECO:0000313" key="1">
    <source>
        <dbReference type="EMBL" id="KAF6310728.1"/>
    </source>
</evidence>
<reference evidence="1 2" key="1">
    <citation type="journal article" date="2020" name="Nature">
        <title>Six reference-quality genomes reveal evolution of bat adaptations.</title>
        <authorList>
            <person name="Jebb D."/>
            <person name="Huang Z."/>
            <person name="Pippel M."/>
            <person name="Hughes G.M."/>
            <person name="Lavrichenko K."/>
            <person name="Devanna P."/>
            <person name="Winkler S."/>
            <person name="Jermiin L.S."/>
            <person name="Skirmuntt E.C."/>
            <person name="Katzourakis A."/>
            <person name="Burkitt-Gray L."/>
            <person name="Ray D.A."/>
            <person name="Sullivan K.A.M."/>
            <person name="Roscito J.G."/>
            <person name="Kirilenko B.M."/>
            <person name="Davalos L.M."/>
            <person name="Corthals A.P."/>
            <person name="Power M.L."/>
            <person name="Jones G."/>
            <person name="Ransome R.D."/>
            <person name="Dechmann D.K.N."/>
            <person name="Locatelli A.G."/>
            <person name="Puechmaille S.J."/>
            <person name="Fedrigo O."/>
            <person name="Jarvis E.D."/>
            <person name="Hiller M."/>
            <person name="Vernes S.C."/>
            <person name="Myers E.W."/>
            <person name="Teeling E.C."/>
        </authorList>
    </citation>
    <scope>NUCLEOTIDE SEQUENCE [LARGE SCALE GENOMIC DNA]</scope>
    <source>
        <strain evidence="1">MMyoMyo1</strain>
        <tissue evidence="1">Flight muscle</tissue>
    </source>
</reference>
<keyword evidence="2" id="KW-1185">Reference proteome</keyword>
<proteinExistence type="predicted"/>
<comment type="caution">
    <text evidence="1">The sequence shown here is derived from an EMBL/GenBank/DDBJ whole genome shotgun (WGS) entry which is preliminary data.</text>
</comment>
<dbReference type="EMBL" id="JABWUV010000013">
    <property type="protein sequence ID" value="KAF6310728.1"/>
    <property type="molecule type" value="Genomic_DNA"/>
</dbReference>
<name>A0A7J7UD15_MYOMY</name>
<organism evidence="1 2">
    <name type="scientific">Myotis myotis</name>
    <name type="common">Greater mouse-eared bat</name>
    <name type="synonym">Vespertilio myotis</name>
    <dbReference type="NCBI Taxonomy" id="51298"/>
    <lineage>
        <taxon>Eukaryota</taxon>
        <taxon>Metazoa</taxon>
        <taxon>Chordata</taxon>
        <taxon>Craniata</taxon>
        <taxon>Vertebrata</taxon>
        <taxon>Euteleostomi</taxon>
        <taxon>Mammalia</taxon>
        <taxon>Eutheria</taxon>
        <taxon>Laurasiatheria</taxon>
        <taxon>Chiroptera</taxon>
        <taxon>Yangochiroptera</taxon>
        <taxon>Vespertilionidae</taxon>
        <taxon>Myotis</taxon>
    </lineage>
</organism>
<accession>A0A7J7UD15</accession>
<dbReference type="AlphaFoldDB" id="A0A7J7UD15"/>
<protein>
    <submittedName>
        <fullName evidence="1">Uncharacterized protein</fullName>
    </submittedName>
</protein>
<dbReference type="Proteomes" id="UP000527355">
    <property type="component" value="Unassembled WGS sequence"/>
</dbReference>
<sequence length="152" mass="16180">MLRLCSLLRCTHRLRSRCPAPRQAAPPAPLPRHRPWELRRVQSGGSTPPQGGAHSFITAVSIRPCDRLPVLSWEPVASATQHAAVAQGHLLVFSPEAQPISEPGVGGSCLDVGLTVLSRGEGGSLLTPGLPSQPFPVRCFQQCHVPCSTTSL</sequence>